<comment type="caution">
    <text evidence="2">The sequence shown here is derived from an EMBL/GenBank/DDBJ whole genome shotgun (WGS) entry which is preliminary data.</text>
</comment>
<reference evidence="2" key="2">
    <citation type="submission" date="2021-08" db="EMBL/GenBank/DDBJ databases">
        <authorList>
            <person name="Tani A."/>
            <person name="Ola A."/>
            <person name="Ogura Y."/>
            <person name="Katsura K."/>
            <person name="Hayashi T."/>
        </authorList>
    </citation>
    <scope>NUCLEOTIDE SEQUENCE</scope>
    <source>
        <strain evidence="2">DSM 23632</strain>
    </source>
</reference>
<name>A0ABQ4TZ22_9HYPH</name>
<reference evidence="2" key="1">
    <citation type="journal article" date="2021" name="Front. Microbiol.">
        <title>Comprehensive Comparative Genomics and Phenotyping of Methylobacterium Species.</title>
        <authorList>
            <person name="Alessa O."/>
            <person name="Ogura Y."/>
            <person name="Fujitani Y."/>
            <person name="Takami H."/>
            <person name="Hayashi T."/>
            <person name="Sahin N."/>
            <person name="Tani A."/>
        </authorList>
    </citation>
    <scope>NUCLEOTIDE SEQUENCE</scope>
    <source>
        <strain evidence="2">DSM 23632</strain>
    </source>
</reference>
<protein>
    <recommendedName>
        <fullName evidence="4">3',5'-cyclic-nucleotide phosphodiesterase</fullName>
    </recommendedName>
</protein>
<gene>
    <name evidence="2" type="ORF">MPOCJGCO_2269</name>
</gene>
<feature type="chain" id="PRO_5047285330" description="3',5'-cyclic-nucleotide phosphodiesterase" evidence="1">
    <location>
        <begin position="22"/>
        <end position="81"/>
    </location>
</feature>
<evidence type="ECO:0008006" key="4">
    <source>
        <dbReference type="Google" id="ProtNLM"/>
    </source>
</evidence>
<evidence type="ECO:0000256" key="1">
    <source>
        <dbReference type="SAM" id="SignalP"/>
    </source>
</evidence>
<evidence type="ECO:0000313" key="2">
    <source>
        <dbReference type="EMBL" id="GJE60159.1"/>
    </source>
</evidence>
<organism evidence="2 3">
    <name type="scientific">Methylobacterium trifolii</name>
    <dbReference type="NCBI Taxonomy" id="1003092"/>
    <lineage>
        <taxon>Bacteria</taxon>
        <taxon>Pseudomonadati</taxon>
        <taxon>Pseudomonadota</taxon>
        <taxon>Alphaproteobacteria</taxon>
        <taxon>Hyphomicrobiales</taxon>
        <taxon>Methylobacteriaceae</taxon>
        <taxon>Methylobacterium</taxon>
    </lineage>
</organism>
<dbReference type="Proteomes" id="UP001055057">
    <property type="component" value="Unassembled WGS sequence"/>
</dbReference>
<accession>A0ABQ4TZ22</accession>
<keyword evidence="3" id="KW-1185">Reference proteome</keyword>
<dbReference type="RefSeq" id="WP_238182697.1">
    <property type="nucleotide sequence ID" value="NZ_BPRB01000119.1"/>
</dbReference>
<dbReference type="EMBL" id="BPRB01000119">
    <property type="protein sequence ID" value="GJE60159.1"/>
    <property type="molecule type" value="Genomic_DNA"/>
</dbReference>
<sequence>MKQRSVIAILSLLTLTAPAYAEATSAQRAACTPDVWRLCASEIPDVGAIKLCLRREKPRLSAGCRTVMDAAEKPVQTAARN</sequence>
<feature type="signal peptide" evidence="1">
    <location>
        <begin position="1"/>
        <end position="21"/>
    </location>
</feature>
<keyword evidence="1" id="KW-0732">Signal</keyword>
<evidence type="ECO:0000313" key="3">
    <source>
        <dbReference type="Proteomes" id="UP001055057"/>
    </source>
</evidence>
<proteinExistence type="predicted"/>